<gene>
    <name evidence="3" type="ORF">EG328_003719</name>
</gene>
<dbReference type="GO" id="GO:0016616">
    <property type="term" value="F:oxidoreductase activity, acting on the CH-OH group of donors, NAD or NADP as acceptor"/>
    <property type="evidence" value="ECO:0007669"/>
    <property type="project" value="TreeGrafter"/>
</dbReference>
<feature type="region of interest" description="Disordered" evidence="2">
    <location>
        <begin position="472"/>
        <end position="500"/>
    </location>
</feature>
<name>A0A8H3YYT8_VENIN</name>
<dbReference type="AlphaFoldDB" id="A0A8H3YYT8"/>
<dbReference type="InterPro" id="IPR002347">
    <property type="entry name" value="SDR_fam"/>
</dbReference>
<dbReference type="Pfam" id="PF00106">
    <property type="entry name" value="adh_short"/>
    <property type="match status" value="1"/>
</dbReference>
<dbReference type="PANTHER" id="PTHR45458">
    <property type="entry name" value="SHORT-CHAIN DEHYDROGENASE/REDUCTASE SDR"/>
    <property type="match status" value="1"/>
</dbReference>
<proteinExistence type="predicted"/>
<protein>
    <submittedName>
        <fullName evidence="3">Uncharacterized protein</fullName>
    </submittedName>
</protein>
<dbReference type="InterPro" id="IPR036291">
    <property type="entry name" value="NAD(P)-bd_dom_sf"/>
</dbReference>
<evidence type="ECO:0000256" key="1">
    <source>
        <dbReference type="SAM" id="Coils"/>
    </source>
</evidence>
<dbReference type="SUPFAM" id="SSF51735">
    <property type="entry name" value="NAD(P)-binding Rossmann-fold domains"/>
    <property type="match status" value="1"/>
</dbReference>
<organism evidence="3 4">
    <name type="scientific">Venturia inaequalis</name>
    <name type="common">Apple scab fungus</name>
    <dbReference type="NCBI Taxonomy" id="5025"/>
    <lineage>
        <taxon>Eukaryota</taxon>
        <taxon>Fungi</taxon>
        <taxon>Dikarya</taxon>
        <taxon>Ascomycota</taxon>
        <taxon>Pezizomycotina</taxon>
        <taxon>Dothideomycetes</taxon>
        <taxon>Pleosporomycetidae</taxon>
        <taxon>Venturiales</taxon>
        <taxon>Venturiaceae</taxon>
        <taxon>Venturia</taxon>
    </lineage>
</organism>
<evidence type="ECO:0000256" key="2">
    <source>
        <dbReference type="SAM" id="MobiDB-lite"/>
    </source>
</evidence>
<dbReference type="Proteomes" id="UP000447873">
    <property type="component" value="Unassembled WGS sequence"/>
</dbReference>
<keyword evidence="1" id="KW-0175">Coiled coil</keyword>
<evidence type="ECO:0000313" key="4">
    <source>
        <dbReference type="Proteomes" id="UP000447873"/>
    </source>
</evidence>
<dbReference type="EMBL" id="WNWS01000213">
    <property type="protein sequence ID" value="KAE9974652.1"/>
    <property type="molecule type" value="Genomic_DNA"/>
</dbReference>
<dbReference type="Gene3D" id="3.40.50.720">
    <property type="entry name" value="NAD(P)-binding Rossmann-like Domain"/>
    <property type="match status" value="1"/>
</dbReference>
<feature type="compositionally biased region" description="Basic and acidic residues" evidence="2">
    <location>
        <begin position="527"/>
        <end position="545"/>
    </location>
</feature>
<feature type="compositionally biased region" description="Basic and acidic residues" evidence="2">
    <location>
        <begin position="490"/>
        <end position="500"/>
    </location>
</feature>
<dbReference type="PRINTS" id="PR00081">
    <property type="entry name" value="GDHRDH"/>
</dbReference>
<dbReference type="InterPro" id="IPR052184">
    <property type="entry name" value="SDR_enzymes"/>
</dbReference>
<comment type="caution">
    <text evidence="3">The sequence shown here is derived from an EMBL/GenBank/DDBJ whole genome shotgun (WGS) entry which is preliminary data.</text>
</comment>
<sequence>MSSIMSREIIVITGSNVGLGYEAAKVLSQKPYHIVITSRTLKNSQDAIAELKKTASSATFSAYELDVLSPASVSSFAEKLGNEFSHIDVLINNAGVALDRLVPDGTTPDALARRAEVYSQILNTNVVGPNILTTVLQPLLLKSSSPRLIFVSSGLGSLEWRSDPSSTYYQVPAAMYRSSKSALNMQMLTWHKDLKDQGVAVYSLCPGFNATGLGGNPEEAAASGATSPDVGGRLALITSRIREPQQQEYIIVTNTSLLHSLQVPTMRPPVTLMYACRHPSTYASNDQVTETNHTGGNLNSDNDTNLAAPQQKLLPMHCYNCVQARHSAQALTMSGAQIDDTEDIDTQIPGWVHKYDMEAAMLCQANESAAIGVRDFGLEESAYLAARRVVKIVKGLDELREEDVIREYQDRIREYEDRIRVCEDVEDAEEAEDVEEMRGLNGRVIIPSREGEGPMRVIRERRSTSVEVQVKQDGSEEIDEDVSRSGVNGKMDEEERVEEMPKGALKRSFFGSLKGLRDGAIARLGFRKNEKKSVESDVETGEGKPLKTKKK</sequence>
<feature type="region of interest" description="Disordered" evidence="2">
    <location>
        <begin position="527"/>
        <end position="551"/>
    </location>
</feature>
<feature type="coiled-coil region" evidence="1">
    <location>
        <begin position="398"/>
        <end position="432"/>
    </location>
</feature>
<feature type="region of interest" description="Disordered" evidence="2">
    <location>
        <begin position="286"/>
        <end position="305"/>
    </location>
</feature>
<dbReference type="PANTHER" id="PTHR45458:SF3">
    <property type="entry name" value="CHAIN DEHYDROGENASE (ATSC), PUTATIVE-RELATED"/>
    <property type="match status" value="1"/>
</dbReference>
<accession>A0A8H3YYT8</accession>
<evidence type="ECO:0000313" key="3">
    <source>
        <dbReference type="EMBL" id="KAE9974652.1"/>
    </source>
</evidence>
<reference evidence="3 4" key="1">
    <citation type="submission" date="2018-12" db="EMBL/GenBank/DDBJ databases">
        <title>Venturia inaequalis Genome Resource.</title>
        <authorList>
            <person name="Lichtner F.J."/>
        </authorList>
    </citation>
    <scope>NUCLEOTIDE SEQUENCE [LARGE SCALE GENOMIC DNA]</scope>
    <source>
        <strain evidence="3 4">120213</strain>
    </source>
</reference>